<protein>
    <submittedName>
        <fullName evidence="2">Uncharacterized protein</fullName>
    </submittedName>
</protein>
<proteinExistence type="predicted"/>
<reference evidence="2" key="1">
    <citation type="submission" date="2018-11" db="EMBL/GenBank/DDBJ databases">
        <authorList>
            <consortium name="Pathogen Informatics"/>
        </authorList>
    </citation>
    <scope>NUCLEOTIDE SEQUENCE</scope>
</reference>
<comment type="caution">
    <text evidence="2">The sequence shown here is derived from an EMBL/GenBank/DDBJ whole genome shotgun (WGS) entry which is preliminary data.</text>
</comment>
<evidence type="ECO:0000313" key="2">
    <source>
        <dbReference type="EMBL" id="VEL33656.1"/>
    </source>
</evidence>
<dbReference type="Proteomes" id="UP000784294">
    <property type="component" value="Unassembled WGS sequence"/>
</dbReference>
<feature type="region of interest" description="Disordered" evidence="1">
    <location>
        <begin position="70"/>
        <end position="93"/>
    </location>
</feature>
<organism evidence="2 3">
    <name type="scientific">Protopolystoma xenopodis</name>
    <dbReference type="NCBI Taxonomy" id="117903"/>
    <lineage>
        <taxon>Eukaryota</taxon>
        <taxon>Metazoa</taxon>
        <taxon>Spiralia</taxon>
        <taxon>Lophotrochozoa</taxon>
        <taxon>Platyhelminthes</taxon>
        <taxon>Monogenea</taxon>
        <taxon>Polyopisthocotylea</taxon>
        <taxon>Polystomatidea</taxon>
        <taxon>Polystomatidae</taxon>
        <taxon>Protopolystoma</taxon>
    </lineage>
</organism>
<feature type="compositionally biased region" description="Polar residues" evidence="1">
    <location>
        <begin position="81"/>
        <end position="93"/>
    </location>
</feature>
<dbReference type="EMBL" id="CAAALY010246167">
    <property type="protein sequence ID" value="VEL33656.1"/>
    <property type="molecule type" value="Genomic_DNA"/>
</dbReference>
<sequence length="120" mass="13261">MGLVNTAVFNHFQPAALSQSPNCILEWPFELHVHTGKVANAGTSARVYVQLFASSVEHDVRPSSALRLATAENGRRPPEPNQTTQRFGGHLQPSSSNVGKISLYLFTLNTQFWRLNLSTQ</sequence>
<evidence type="ECO:0000313" key="3">
    <source>
        <dbReference type="Proteomes" id="UP000784294"/>
    </source>
</evidence>
<evidence type="ECO:0000256" key="1">
    <source>
        <dbReference type="SAM" id="MobiDB-lite"/>
    </source>
</evidence>
<accession>A0A3S5C3X7</accession>
<dbReference type="Gene3D" id="2.60.60.20">
    <property type="entry name" value="PLAT/LH2 domain"/>
    <property type="match status" value="1"/>
</dbReference>
<gene>
    <name evidence="2" type="ORF">PXEA_LOCUS27096</name>
</gene>
<dbReference type="AlphaFoldDB" id="A0A3S5C3X7"/>
<keyword evidence="3" id="KW-1185">Reference proteome</keyword>
<name>A0A3S5C3X7_9PLAT</name>